<evidence type="ECO:0000256" key="6">
    <source>
        <dbReference type="ARBA" id="ARBA00023040"/>
    </source>
</evidence>
<dbReference type="InterPro" id="IPR000725">
    <property type="entry name" value="Olfact_rcpt"/>
</dbReference>
<dbReference type="PANTHER" id="PTHR26452">
    <property type="entry name" value="OLFACTORY RECEPTOR"/>
    <property type="match status" value="1"/>
</dbReference>
<dbReference type="GO" id="GO:0004984">
    <property type="term" value="F:olfactory receptor activity"/>
    <property type="evidence" value="ECO:0000318"/>
    <property type="project" value="GO_Central"/>
</dbReference>
<evidence type="ECO:0000256" key="9">
    <source>
        <dbReference type="ARBA" id="ARBA00023224"/>
    </source>
</evidence>
<evidence type="ECO:0000256" key="8">
    <source>
        <dbReference type="ARBA" id="ARBA00023170"/>
    </source>
</evidence>
<dbReference type="SUPFAM" id="SSF81321">
    <property type="entry name" value="Family A G protein-coupled receptor-like"/>
    <property type="match status" value="1"/>
</dbReference>
<dbReference type="Proteomes" id="UP000186698">
    <property type="component" value="Chromosome 3L"/>
</dbReference>
<dbReference type="GeneID" id="121401275"/>
<sequence>MNISVPRDFHLIGFFNSKEHHHIIFIGLLLMYLLALVGNMLIIVLVCLVSQLHTPMYFFLCNLAVQDIISVSAILPKLMVMNFIGERSISFYGCITQLFLYISCNDGDFLLLATMAYDRYVAICVPLRYQLIMKPRFCILLVTTSWMFCATNAMCFALLISHLSFCRLININHIFCEIISLVELSCSDTSLIKALITADVPLIGIFPFGLILTSYVYIIYTILKMRTLAARLKTFSSCSSHLTVVLLYGCTCISLYMKPVSENSQEVDKMLSLIYLGFIPVLNPLVYSLRNRQVQSSAKIVFTKYLLNSLYNG</sequence>
<evidence type="ECO:0000256" key="5">
    <source>
        <dbReference type="ARBA" id="ARBA00022989"/>
    </source>
</evidence>
<dbReference type="GO" id="GO:0004930">
    <property type="term" value="F:G protein-coupled receptor activity"/>
    <property type="evidence" value="ECO:0007669"/>
    <property type="project" value="UniProtKB-KW"/>
</dbReference>
<dbReference type="CTD" id="121401275"/>
<dbReference type="Pfam" id="PF13853">
    <property type="entry name" value="7tm_4"/>
    <property type="match status" value="1"/>
</dbReference>
<dbReference type="PRINTS" id="PR00237">
    <property type="entry name" value="GPCRRHODOPSN"/>
</dbReference>
<feature type="transmembrane region" description="Helical" evidence="11">
    <location>
        <begin position="137"/>
        <end position="160"/>
    </location>
</feature>
<evidence type="ECO:0000313" key="14">
    <source>
        <dbReference type="RefSeq" id="XP_041441556.1"/>
    </source>
</evidence>
<dbReference type="PRINTS" id="PR00245">
    <property type="entry name" value="OLFACTORYR"/>
</dbReference>
<comment type="similarity">
    <text evidence="10">Belongs to the G-protein coupled receptor 1 family.</text>
</comment>
<keyword evidence="2 11" id="KW-1003">Cell membrane</keyword>
<gene>
    <name evidence="14" type="primary">LOC121401275</name>
</gene>
<dbReference type="AlphaFoldDB" id="A0A1L8H2C0"/>
<dbReference type="InterPro" id="IPR000276">
    <property type="entry name" value="GPCR_Rhodpsn"/>
</dbReference>
<feature type="transmembrane region" description="Helical" evidence="11">
    <location>
        <begin position="56"/>
        <end position="75"/>
    </location>
</feature>
<dbReference type="OMA" id="YISCNDG"/>
<accession>A0A1L8H2C0</accession>
<comment type="subcellular location">
    <subcellularLocation>
        <location evidence="1 11">Cell membrane</location>
        <topology evidence="1 11">Multi-pass membrane protein</topology>
    </subcellularLocation>
</comment>
<keyword evidence="13" id="KW-1185">Reference proteome</keyword>
<dbReference type="CDD" id="cd13954">
    <property type="entry name" value="7tmA_OR"/>
    <property type="match status" value="1"/>
</dbReference>
<dbReference type="PROSITE" id="PS50262">
    <property type="entry name" value="G_PROTEIN_RECEP_F1_2"/>
    <property type="match status" value="1"/>
</dbReference>
<name>A0A1L8H2C0_XENLA</name>
<keyword evidence="5 11" id="KW-1133">Transmembrane helix</keyword>
<dbReference type="PROSITE" id="PS00237">
    <property type="entry name" value="G_PROTEIN_RECEP_F1_1"/>
    <property type="match status" value="1"/>
</dbReference>
<protein>
    <recommendedName>
        <fullName evidence="11">Olfactory receptor</fullName>
    </recommendedName>
</protein>
<dbReference type="PaxDb" id="8355-A0A1L8H2C0"/>
<evidence type="ECO:0000256" key="2">
    <source>
        <dbReference type="ARBA" id="ARBA00022475"/>
    </source>
</evidence>
<evidence type="ECO:0000256" key="4">
    <source>
        <dbReference type="ARBA" id="ARBA00022725"/>
    </source>
</evidence>
<feature type="transmembrane region" description="Helical" evidence="11">
    <location>
        <begin position="269"/>
        <end position="289"/>
    </location>
</feature>
<keyword evidence="8 10" id="KW-0675">Receptor</keyword>
<dbReference type="GO" id="GO:0005886">
    <property type="term" value="C:plasma membrane"/>
    <property type="evidence" value="ECO:0007669"/>
    <property type="project" value="UniProtKB-SubCell"/>
</dbReference>
<keyword evidence="9 10" id="KW-0807">Transducer</keyword>
<keyword evidence="4 11" id="KW-0552">Olfaction</keyword>
<dbReference type="InterPro" id="IPR050516">
    <property type="entry name" value="Olfactory_GPCR"/>
</dbReference>
<evidence type="ECO:0000256" key="7">
    <source>
        <dbReference type="ARBA" id="ARBA00023136"/>
    </source>
</evidence>
<dbReference type="InterPro" id="IPR017452">
    <property type="entry name" value="GPCR_Rhodpsn_7TM"/>
</dbReference>
<dbReference type="RefSeq" id="XP_041441556.1">
    <property type="nucleotide sequence ID" value="XM_041585622.1"/>
</dbReference>
<evidence type="ECO:0000256" key="3">
    <source>
        <dbReference type="ARBA" id="ARBA00022692"/>
    </source>
</evidence>
<evidence type="ECO:0000313" key="13">
    <source>
        <dbReference type="Proteomes" id="UP000186698"/>
    </source>
</evidence>
<keyword evidence="6 10" id="KW-0297">G-protein coupled receptor</keyword>
<feature type="transmembrane region" description="Helical" evidence="11">
    <location>
        <begin position="95"/>
        <end position="117"/>
    </location>
</feature>
<reference evidence="14" key="1">
    <citation type="submission" date="2025-08" db="UniProtKB">
        <authorList>
            <consortium name="RefSeq"/>
        </authorList>
    </citation>
    <scope>IDENTIFICATION</scope>
    <source>
        <strain evidence="14">J_2021</strain>
        <tissue evidence="14">Erythrocytes</tissue>
    </source>
</reference>
<feature type="domain" description="G-protein coupled receptors family 1 profile" evidence="12">
    <location>
        <begin position="38"/>
        <end position="287"/>
    </location>
</feature>
<evidence type="ECO:0000256" key="1">
    <source>
        <dbReference type="ARBA" id="ARBA00004651"/>
    </source>
</evidence>
<dbReference type="GO" id="GO:0005549">
    <property type="term" value="F:odorant binding"/>
    <property type="evidence" value="ECO:0000318"/>
    <property type="project" value="GO_Central"/>
</dbReference>
<keyword evidence="11" id="KW-0716">Sensory transduction</keyword>
<dbReference type="Gene3D" id="1.20.1070.10">
    <property type="entry name" value="Rhodopsin 7-helix transmembrane proteins"/>
    <property type="match status" value="1"/>
</dbReference>
<dbReference type="KEGG" id="xla:121401275"/>
<keyword evidence="3 10" id="KW-0812">Transmembrane</keyword>
<proteinExistence type="inferred from homology"/>
<evidence type="ECO:0000256" key="11">
    <source>
        <dbReference type="RuleBase" id="RU363047"/>
    </source>
</evidence>
<organism evidence="13 14">
    <name type="scientific">Xenopus laevis</name>
    <name type="common">African clawed frog</name>
    <dbReference type="NCBI Taxonomy" id="8355"/>
    <lineage>
        <taxon>Eukaryota</taxon>
        <taxon>Metazoa</taxon>
        <taxon>Chordata</taxon>
        <taxon>Craniata</taxon>
        <taxon>Vertebrata</taxon>
        <taxon>Euteleostomi</taxon>
        <taxon>Amphibia</taxon>
        <taxon>Batrachia</taxon>
        <taxon>Anura</taxon>
        <taxon>Pipoidea</taxon>
        <taxon>Pipidae</taxon>
        <taxon>Xenopodinae</taxon>
        <taxon>Xenopus</taxon>
        <taxon>Xenopus</taxon>
    </lineage>
</organism>
<evidence type="ECO:0000259" key="12">
    <source>
        <dbReference type="PROSITE" id="PS50262"/>
    </source>
</evidence>
<feature type="transmembrane region" description="Helical" evidence="11">
    <location>
        <begin position="200"/>
        <end position="223"/>
    </location>
</feature>
<keyword evidence="7 11" id="KW-0472">Membrane</keyword>
<evidence type="ECO:0000256" key="10">
    <source>
        <dbReference type="RuleBase" id="RU000688"/>
    </source>
</evidence>
<dbReference type="FunFam" id="1.20.1070.10:FF:000008">
    <property type="entry name" value="Olfactory receptor"/>
    <property type="match status" value="1"/>
</dbReference>
<feature type="transmembrane region" description="Helical" evidence="11">
    <location>
        <begin position="23"/>
        <end position="49"/>
    </location>
</feature>
<dbReference type="OrthoDB" id="9444602at2759"/>
<feature type="transmembrane region" description="Helical" evidence="11">
    <location>
        <begin position="235"/>
        <end position="257"/>
    </location>
</feature>